<protein>
    <submittedName>
        <fullName evidence="1">Uncharacterized protein</fullName>
    </submittedName>
</protein>
<proteinExistence type="predicted"/>
<reference evidence="1" key="1">
    <citation type="submission" date="2017-05" db="UniProtKB">
        <authorList>
            <consortium name="EnsemblMetazoa"/>
        </authorList>
    </citation>
    <scope>IDENTIFICATION</scope>
</reference>
<name>A0A1X7V6H3_AMPQE</name>
<evidence type="ECO:0000313" key="1">
    <source>
        <dbReference type="EnsemblMetazoa" id="Aqu2.1.35880_001"/>
    </source>
</evidence>
<organism evidence="1">
    <name type="scientific">Amphimedon queenslandica</name>
    <name type="common">Sponge</name>
    <dbReference type="NCBI Taxonomy" id="400682"/>
    <lineage>
        <taxon>Eukaryota</taxon>
        <taxon>Metazoa</taxon>
        <taxon>Porifera</taxon>
        <taxon>Demospongiae</taxon>
        <taxon>Heteroscleromorpha</taxon>
        <taxon>Haplosclerida</taxon>
        <taxon>Niphatidae</taxon>
        <taxon>Amphimedon</taxon>
    </lineage>
</organism>
<dbReference type="AlphaFoldDB" id="A0A1X7V6H3"/>
<accession>A0A1X7V6H3</accession>
<dbReference type="EnsemblMetazoa" id="Aqu2.1.35880_001">
    <property type="protein sequence ID" value="Aqu2.1.35880_001"/>
    <property type="gene ID" value="Aqu2.1.35880"/>
</dbReference>
<sequence length="162" mass="18099">MIDLSTDVLGDGMAYVAFSSVRTLNGLHSLSFHPLSVKVSNPGINEINCLTSKLEMTYLKLRKVGKKRKSQLIGIIDDGEPFNLKPKFNVKDDDSCSSLIVFIKLSNKKCKPKDNKTKYVLKNDDCSSSLIVYIKLSSIKLKTSNPRNDIIFTYKGPPNQIL</sequence>
<dbReference type="InParanoid" id="A0A1X7V6H3"/>